<comment type="caution">
    <text evidence="1">The sequence shown here is derived from an EMBL/GenBank/DDBJ whole genome shotgun (WGS) entry which is preliminary data.</text>
</comment>
<name>A0A1G2DG61_9BACT</name>
<sequence>MSFLVALWTLSLVALIGIVLYAHRKRDAFTPSPHVADGNFGDLVVEELRETGEMLWRRAVLLRPHGERIVVESGILLKKGHNMLIEKAFGRVATEKGGSSSFFLKRIAEYKESLGEKDREKM</sequence>
<dbReference type="STRING" id="1798664.A3C93_00405"/>
<accession>A0A1G2DG61</accession>
<dbReference type="Proteomes" id="UP000178636">
    <property type="component" value="Unassembled WGS sequence"/>
</dbReference>
<protein>
    <submittedName>
        <fullName evidence="1">Uncharacterized protein</fullName>
    </submittedName>
</protein>
<gene>
    <name evidence="1" type="ORF">A3C93_00405</name>
</gene>
<dbReference type="AlphaFoldDB" id="A0A1G2DG61"/>
<evidence type="ECO:0000313" key="1">
    <source>
        <dbReference type="EMBL" id="OGZ11850.1"/>
    </source>
</evidence>
<dbReference type="EMBL" id="MHLO01000028">
    <property type="protein sequence ID" value="OGZ11850.1"/>
    <property type="molecule type" value="Genomic_DNA"/>
</dbReference>
<evidence type="ECO:0000313" key="2">
    <source>
        <dbReference type="Proteomes" id="UP000178636"/>
    </source>
</evidence>
<organism evidence="1 2">
    <name type="scientific">Candidatus Lloydbacteria bacterium RIFCSPHIGHO2_02_FULL_54_17</name>
    <dbReference type="NCBI Taxonomy" id="1798664"/>
    <lineage>
        <taxon>Bacteria</taxon>
        <taxon>Candidatus Lloydiibacteriota</taxon>
    </lineage>
</organism>
<reference evidence="1 2" key="1">
    <citation type="journal article" date="2016" name="Nat. Commun.">
        <title>Thousands of microbial genomes shed light on interconnected biogeochemical processes in an aquifer system.</title>
        <authorList>
            <person name="Anantharaman K."/>
            <person name="Brown C.T."/>
            <person name="Hug L.A."/>
            <person name="Sharon I."/>
            <person name="Castelle C.J."/>
            <person name="Probst A.J."/>
            <person name="Thomas B.C."/>
            <person name="Singh A."/>
            <person name="Wilkins M.J."/>
            <person name="Karaoz U."/>
            <person name="Brodie E.L."/>
            <person name="Williams K.H."/>
            <person name="Hubbard S.S."/>
            <person name="Banfield J.F."/>
        </authorList>
    </citation>
    <scope>NUCLEOTIDE SEQUENCE [LARGE SCALE GENOMIC DNA]</scope>
</reference>
<proteinExistence type="predicted"/>